<dbReference type="EMBL" id="JASZZN010000009">
    <property type="protein sequence ID" value="MDM4016504.1"/>
    <property type="molecule type" value="Genomic_DNA"/>
</dbReference>
<organism evidence="1 2">
    <name type="scientific">Roseiconus lacunae</name>
    <dbReference type="NCBI Taxonomy" id="2605694"/>
    <lineage>
        <taxon>Bacteria</taxon>
        <taxon>Pseudomonadati</taxon>
        <taxon>Planctomycetota</taxon>
        <taxon>Planctomycetia</taxon>
        <taxon>Pirellulales</taxon>
        <taxon>Pirellulaceae</taxon>
        <taxon>Roseiconus</taxon>
    </lineage>
</organism>
<sequence>MNAQQRPSDPLPMKRAYLAILPSCWSLRGGQFLSVVIALVAFAQAIPTVVLSVSSTQQILSAAKSVPDRQCVDVNPHDAIDVARPSQAGPQVQQEGGETSKNSAVPFWGIASNRTRLCLPTAECRSGCCVSADTNSLIALHVRLQI</sequence>
<protein>
    <submittedName>
        <fullName evidence="1">Uncharacterized protein</fullName>
    </submittedName>
</protein>
<proteinExistence type="predicted"/>
<comment type="caution">
    <text evidence="1">The sequence shown here is derived from an EMBL/GenBank/DDBJ whole genome shotgun (WGS) entry which is preliminary data.</text>
</comment>
<reference evidence="1 2" key="1">
    <citation type="submission" date="2023-06" db="EMBL/GenBank/DDBJ databases">
        <title>Roseiconus lacunae JC819 isolated from Gulf of Mannar region, Tamil Nadu.</title>
        <authorList>
            <person name="Pk S."/>
            <person name="Ch S."/>
            <person name="Ch V.R."/>
        </authorList>
    </citation>
    <scope>NUCLEOTIDE SEQUENCE [LARGE SCALE GENOMIC DNA]</scope>
    <source>
        <strain evidence="1 2">JC819</strain>
    </source>
</reference>
<keyword evidence="2" id="KW-1185">Reference proteome</keyword>
<gene>
    <name evidence="1" type="ORF">QTN89_13755</name>
</gene>
<dbReference type="Proteomes" id="UP001239462">
    <property type="component" value="Unassembled WGS sequence"/>
</dbReference>
<name>A0ABT7PJN1_9BACT</name>
<evidence type="ECO:0000313" key="2">
    <source>
        <dbReference type="Proteomes" id="UP001239462"/>
    </source>
</evidence>
<evidence type="ECO:0000313" key="1">
    <source>
        <dbReference type="EMBL" id="MDM4016504.1"/>
    </source>
</evidence>
<accession>A0ABT7PJN1</accession>
<dbReference type="RefSeq" id="WP_149497012.1">
    <property type="nucleotide sequence ID" value="NZ_CP141221.1"/>
</dbReference>